<name>A0AAD5RZD3_9PEZI</name>
<sequence>MHTTFPKRTRRGKSLKFTTPFSPKHSRILTLPTGYSSSLRSLLGSDIQGKVMNMLERIVTAATRSGSTACKAPLSCRISQGIAKEIRRKQPVSLSNLEERGNIEKTIGRFATKRLGTLRPQFFEVGIKDVEIKTLELRMFLYARLVLEYIATNFFFNREETLRAADTLPQKLSEFYGQILAQLTSHFDDRSVSRMKLILGWIAFANRPLRKTEFRSALTFSSGEEKAQELAPQHFSIFKDFLQGPDSSVAVSQEAAVYEQGLATVTCLLAGLRIFTPSCPERERSLHVLQGLHGFHTYAGEYWGEYLLSYATSPNYLDTSSKFFVLSCKLSETLKHTFSGGGDGQDSTLPDSAISTDLVKVTSLEALTYNYEHTIKRLLALRSYPGVTIHEFERFKQ</sequence>
<reference evidence="1" key="1">
    <citation type="submission" date="2022-07" db="EMBL/GenBank/DDBJ databases">
        <title>Draft genome sequence of Zalerion maritima ATCC 34329, a (micro)plastics degrading marine fungus.</title>
        <authorList>
            <person name="Paco A."/>
            <person name="Goncalves M.F.M."/>
            <person name="Rocha-Santos T.A.P."/>
            <person name="Alves A."/>
        </authorList>
    </citation>
    <scope>NUCLEOTIDE SEQUENCE</scope>
    <source>
        <strain evidence="1">ATCC 34329</strain>
    </source>
</reference>
<organism evidence="1 2">
    <name type="scientific">Zalerion maritima</name>
    <dbReference type="NCBI Taxonomy" id="339359"/>
    <lineage>
        <taxon>Eukaryota</taxon>
        <taxon>Fungi</taxon>
        <taxon>Dikarya</taxon>
        <taxon>Ascomycota</taxon>
        <taxon>Pezizomycotina</taxon>
        <taxon>Sordariomycetes</taxon>
        <taxon>Lulworthiomycetidae</taxon>
        <taxon>Lulworthiales</taxon>
        <taxon>Lulworthiaceae</taxon>
        <taxon>Zalerion</taxon>
    </lineage>
</organism>
<comment type="caution">
    <text evidence="1">The sequence shown here is derived from an EMBL/GenBank/DDBJ whole genome shotgun (WGS) entry which is preliminary data.</text>
</comment>
<accession>A0AAD5RZD3</accession>
<evidence type="ECO:0000313" key="2">
    <source>
        <dbReference type="Proteomes" id="UP001201980"/>
    </source>
</evidence>
<gene>
    <name evidence="1" type="ORF">MKZ38_002383</name>
</gene>
<dbReference type="PANTHER" id="PTHR10039:SF14">
    <property type="entry name" value="NACHT DOMAIN-CONTAINING PROTEIN"/>
    <property type="match status" value="1"/>
</dbReference>
<keyword evidence="2" id="KW-1185">Reference proteome</keyword>
<protein>
    <submittedName>
        <fullName evidence="1">NACHT domain protein</fullName>
    </submittedName>
</protein>
<dbReference type="EMBL" id="JAKWBI020000016">
    <property type="protein sequence ID" value="KAJ2906304.1"/>
    <property type="molecule type" value="Genomic_DNA"/>
</dbReference>
<proteinExistence type="predicted"/>
<evidence type="ECO:0000313" key="1">
    <source>
        <dbReference type="EMBL" id="KAJ2906304.1"/>
    </source>
</evidence>
<dbReference type="Proteomes" id="UP001201980">
    <property type="component" value="Unassembled WGS sequence"/>
</dbReference>
<dbReference type="PANTHER" id="PTHR10039">
    <property type="entry name" value="AMELOGENIN"/>
    <property type="match status" value="1"/>
</dbReference>
<dbReference type="AlphaFoldDB" id="A0AAD5RZD3"/>